<dbReference type="EMBL" id="JAGGLB010000004">
    <property type="protein sequence ID" value="MBP1990094.1"/>
    <property type="molecule type" value="Genomic_DNA"/>
</dbReference>
<dbReference type="PROSITE" id="PS51197">
    <property type="entry name" value="HTH_RRF2_2"/>
    <property type="match status" value="1"/>
</dbReference>
<gene>
    <name evidence="1" type="ORF">J2Z66_001692</name>
</gene>
<dbReference type="InterPro" id="IPR030489">
    <property type="entry name" value="TR_Rrf2-type_CS"/>
</dbReference>
<dbReference type="PANTHER" id="PTHR33221:SF15">
    <property type="entry name" value="HTH-TYPE TRANSCRIPTIONAL REGULATOR YWGB-RELATED"/>
    <property type="match status" value="1"/>
</dbReference>
<sequence>MSASNRNQQIGPPKFSIAVHALVWLAKSGDSLLSSSNIACQVNSHATFLRRVLALLANAGIVEAREGRDGGYTLRLKAEEITLADVYVAVKSDAADTGDKLDCGAEAGDGDGAEILDQALLDIMDEADQKVTESLKQYTIAYLLGKMNQETE</sequence>
<accession>A0ABS4IR93</accession>
<organism evidence="1 2">
    <name type="scientific">Paenibacillus eucommiae</name>
    <dbReference type="NCBI Taxonomy" id="1355755"/>
    <lineage>
        <taxon>Bacteria</taxon>
        <taxon>Bacillati</taxon>
        <taxon>Bacillota</taxon>
        <taxon>Bacilli</taxon>
        <taxon>Bacillales</taxon>
        <taxon>Paenibacillaceae</taxon>
        <taxon>Paenibacillus</taxon>
    </lineage>
</organism>
<protein>
    <submittedName>
        <fullName evidence="1">Rrf2 family protein</fullName>
    </submittedName>
</protein>
<evidence type="ECO:0000313" key="2">
    <source>
        <dbReference type="Proteomes" id="UP001519287"/>
    </source>
</evidence>
<dbReference type="InterPro" id="IPR000944">
    <property type="entry name" value="Tscrpt_reg_Rrf2"/>
</dbReference>
<dbReference type="InterPro" id="IPR036390">
    <property type="entry name" value="WH_DNA-bd_sf"/>
</dbReference>
<keyword evidence="2" id="KW-1185">Reference proteome</keyword>
<dbReference type="SUPFAM" id="SSF46785">
    <property type="entry name" value="Winged helix' DNA-binding domain"/>
    <property type="match status" value="1"/>
</dbReference>
<dbReference type="Proteomes" id="UP001519287">
    <property type="component" value="Unassembled WGS sequence"/>
</dbReference>
<dbReference type="PANTHER" id="PTHR33221">
    <property type="entry name" value="WINGED HELIX-TURN-HELIX TRANSCRIPTIONAL REGULATOR, RRF2 FAMILY"/>
    <property type="match status" value="1"/>
</dbReference>
<reference evidence="1 2" key="1">
    <citation type="submission" date="2021-03" db="EMBL/GenBank/DDBJ databases">
        <title>Genomic Encyclopedia of Type Strains, Phase IV (KMG-IV): sequencing the most valuable type-strain genomes for metagenomic binning, comparative biology and taxonomic classification.</title>
        <authorList>
            <person name="Goeker M."/>
        </authorList>
    </citation>
    <scope>NUCLEOTIDE SEQUENCE [LARGE SCALE GENOMIC DNA]</scope>
    <source>
        <strain evidence="1 2">DSM 26048</strain>
    </source>
</reference>
<evidence type="ECO:0000313" key="1">
    <source>
        <dbReference type="EMBL" id="MBP1990094.1"/>
    </source>
</evidence>
<comment type="caution">
    <text evidence="1">The sequence shown here is derived from an EMBL/GenBank/DDBJ whole genome shotgun (WGS) entry which is preliminary data.</text>
</comment>
<dbReference type="RefSeq" id="WP_209970897.1">
    <property type="nucleotide sequence ID" value="NZ_JAGGLB010000004.1"/>
</dbReference>
<dbReference type="InterPro" id="IPR036388">
    <property type="entry name" value="WH-like_DNA-bd_sf"/>
</dbReference>
<proteinExistence type="predicted"/>
<dbReference type="PROSITE" id="PS01332">
    <property type="entry name" value="HTH_RRF2_1"/>
    <property type="match status" value="1"/>
</dbReference>
<dbReference type="Pfam" id="PF02082">
    <property type="entry name" value="Rrf2"/>
    <property type="match status" value="1"/>
</dbReference>
<name>A0ABS4IR93_9BACL</name>
<dbReference type="Gene3D" id="1.10.10.10">
    <property type="entry name" value="Winged helix-like DNA-binding domain superfamily/Winged helix DNA-binding domain"/>
    <property type="match status" value="1"/>
</dbReference>